<feature type="active site" description="Charge relay system" evidence="5">
    <location>
        <position position="89"/>
    </location>
</feature>
<dbReference type="SUPFAM" id="SSF52743">
    <property type="entry name" value="Subtilisin-like"/>
    <property type="match status" value="1"/>
</dbReference>
<feature type="active site" description="Charge relay system" evidence="5">
    <location>
        <position position="268"/>
    </location>
</feature>
<dbReference type="InterPro" id="IPR036852">
    <property type="entry name" value="Peptidase_S8/S53_dom_sf"/>
</dbReference>
<dbReference type="Gene3D" id="3.40.50.200">
    <property type="entry name" value="Peptidase S8/S53 domain"/>
    <property type="match status" value="1"/>
</dbReference>
<dbReference type="PROSITE" id="PS00136">
    <property type="entry name" value="SUBTILASE_ASP"/>
    <property type="match status" value="1"/>
</dbReference>
<comment type="caution">
    <text evidence="10">The sequence shown here is derived from an EMBL/GenBank/DDBJ whole genome shotgun (WGS) entry which is preliminary data.</text>
</comment>
<evidence type="ECO:0000256" key="8">
    <source>
        <dbReference type="SAM" id="SignalP"/>
    </source>
</evidence>
<organism evidence="10 11">
    <name type="scientific">Planosporangium flavigriseum</name>
    <dbReference type="NCBI Taxonomy" id="373681"/>
    <lineage>
        <taxon>Bacteria</taxon>
        <taxon>Bacillati</taxon>
        <taxon>Actinomycetota</taxon>
        <taxon>Actinomycetes</taxon>
        <taxon>Micromonosporales</taxon>
        <taxon>Micromonosporaceae</taxon>
        <taxon>Planosporangium</taxon>
    </lineage>
</organism>
<evidence type="ECO:0000256" key="4">
    <source>
        <dbReference type="ARBA" id="ARBA00022825"/>
    </source>
</evidence>
<evidence type="ECO:0000256" key="5">
    <source>
        <dbReference type="PROSITE-ProRule" id="PRU01240"/>
    </source>
</evidence>
<dbReference type="InterPro" id="IPR023828">
    <property type="entry name" value="Peptidase_S8_Ser-AS"/>
</dbReference>
<keyword evidence="8" id="KW-0732">Signal</keyword>
<keyword evidence="4 5" id="KW-0720">Serine protease</keyword>
<name>A0A8J3PLY7_9ACTN</name>
<dbReference type="GO" id="GO:0006508">
    <property type="term" value="P:proteolysis"/>
    <property type="evidence" value="ECO:0007669"/>
    <property type="project" value="UniProtKB-KW"/>
</dbReference>
<dbReference type="EMBL" id="BONU01000011">
    <property type="protein sequence ID" value="GIG73744.1"/>
    <property type="molecule type" value="Genomic_DNA"/>
</dbReference>
<keyword evidence="11" id="KW-1185">Reference proteome</keyword>
<evidence type="ECO:0000256" key="2">
    <source>
        <dbReference type="ARBA" id="ARBA00022670"/>
    </source>
</evidence>
<accession>A0A8J3PLY7</accession>
<dbReference type="InterPro" id="IPR023827">
    <property type="entry name" value="Peptidase_S8_Asp-AS"/>
</dbReference>
<feature type="signal peptide" evidence="8">
    <location>
        <begin position="1"/>
        <end position="22"/>
    </location>
</feature>
<feature type="transmembrane region" description="Helical" evidence="7">
    <location>
        <begin position="370"/>
        <end position="392"/>
    </location>
</feature>
<feature type="chain" id="PRO_5035243585" evidence="8">
    <location>
        <begin position="23"/>
        <end position="400"/>
    </location>
</feature>
<keyword evidence="2 5" id="KW-0645">Protease</keyword>
<keyword evidence="3 5" id="KW-0378">Hydrolase</keyword>
<keyword evidence="7" id="KW-0812">Transmembrane</keyword>
<dbReference type="Proteomes" id="UP000653674">
    <property type="component" value="Unassembled WGS sequence"/>
</dbReference>
<protein>
    <submittedName>
        <fullName evidence="10">Type VII secretion-associated serine protease</fullName>
    </submittedName>
</protein>
<keyword evidence="7" id="KW-0472">Membrane</keyword>
<gene>
    <name evidence="10" type="ORF">Pfl04_21480</name>
</gene>
<dbReference type="InterPro" id="IPR050131">
    <property type="entry name" value="Peptidase_S8_subtilisin-like"/>
</dbReference>
<keyword evidence="7" id="KW-1133">Transmembrane helix</keyword>
<feature type="active site" description="Charge relay system" evidence="5">
    <location>
        <position position="55"/>
    </location>
</feature>
<dbReference type="InterPro" id="IPR000209">
    <property type="entry name" value="Peptidase_S8/S53_dom"/>
</dbReference>
<dbReference type="InterPro" id="IPR015500">
    <property type="entry name" value="Peptidase_S8_subtilisin-rel"/>
</dbReference>
<comment type="similarity">
    <text evidence="1 5 6">Belongs to the peptidase S8 family.</text>
</comment>
<sequence>MALACVVAAVVVAAGVATPAYADAIRDEQYQLRALDVATAWQSANGAGVTVAVLDSGVDATHPDLAGQVLPGADFVDGSTDGRRDLVGHGTTVAALIAGRNDKSSGVAGIAPAAKILPVRVLDKQNKYDDATVVAAGLRWAVDHGATVVNMSLGGGTRSEALAEALTYAAQRDVVVIACTGNVTAGANYTEVWYPAREPGVVAVAGLVGTPASGAPATGGTAAGGGSGGGADALWTGSLTGPPTVLTAPAVNLIGARPGGYWRVQGTSFAAPLVAGVAALVRSRWPSLDTANVINRLIRTARDLGPPGRDDRYGYGEINPVGALTASVPVIRRNPLVALKEPPAVQRFSERVPPARASDTGGVWVTPLRVMFSAAVGLATFTLMLVAGLVAARRFIRPRA</sequence>
<dbReference type="PROSITE" id="PS00138">
    <property type="entry name" value="SUBTILASE_SER"/>
    <property type="match status" value="1"/>
</dbReference>
<dbReference type="PANTHER" id="PTHR43806">
    <property type="entry name" value="PEPTIDASE S8"/>
    <property type="match status" value="1"/>
</dbReference>
<dbReference type="PROSITE" id="PS51892">
    <property type="entry name" value="SUBTILASE"/>
    <property type="match status" value="1"/>
</dbReference>
<dbReference type="Pfam" id="PF00082">
    <property type="entry name" value="Peptidase_S8"/>
    <property type="match status" value="1"/>
</dbReference>
<dbReference type="PRINTS" id="PR00723">
    <property type="entry name" value="SUBTILISIN"/>
</dbReference>
<evidence type="ECO:0000259" key="9">
    <source>
        <dbReference type="Pfam" id="PF00082"/>
    </source>
</evidence>
<evidence type="ECO:0000313" key="11">
    <source>
        <dbReference type="Proteomes" id="UP000653674"/>
    </source>
</evidence>
<evidence type="ECO:0000256" key="3">
    <source>
        <dbReference type="ARBA" id="ARBA00022801"/>
    </source>
</evidence>
<evidence type="ECO:0000313" key="10">
    <source>
        <dbReference type="EMBL" id="GIG73744.1"/>
    </source>
</evidence>
<feature type="domain" description="Peptidase S8/S53" evidence="9">
    <location>
        <begin position="46"/>
        <end position="316"/>
    </location>
</feature>
<dbReference type="AlphaFoldDB" id="A0A8J3PLY7"/>
<dbReference type="GO" id="GO:0004252">
    <property type="term" value="F:serine-type endopeptidase activity"/>
    <property type="evidence" value="ECO:0007669"/>
    <property type="project" value="UniProtKB-UniRule"/>
</dbReference>
<evidence type="ECO:0000256" key="6">
    <source>
        <dbReference type="RuleBase" id="RU003355"/>
    </source>
</evidence>
<evidence type="ECO:0000256" key="1">
    <source>
        <dbReference type="ARBA" id="ARBA00011073"/>
    </source>
</evidence>
<evidence type="ECO:0000256" key="7">
    <source>
        <dbReference type="SAM" id="Phobius"/>
    </source>
</evidence>
<dbReference type="PANTHER" id="PTHR43806:SF11">
    <property type="entry name" value="CEREVISIN-RELATED"/>
    <property type="match status" value="1"/>
</dbReference>
<reference evidence="10" key="1">
    <citation type="submission" date="2021-01" db="EMBL/GenBank/DDBJ databases">
        <title>Whole genome shotgun sequence of Planosporangium flavigriseum NBRC 105377.</title>
        <authorList>
            <person name="Komaki H."/>
            <person name="Tamura T."/>
        </authorList>
    </citation>
    <scope>NUCLEOTIDE SEQUENCE</scope>
    <source>
        <strain evidence="10">NBRC 105377</strain>
    </source>
</reference>
<proteinExistence type="inferred from homology"/>